<dbReference type="RefSeq" id="WP_063886798.1">
    <property type="nucleotide sequence ID" value="NZ_CP130953.1"/>
</dbReference>
<accession>A0AAX3Y581</accession>
<protein>
    <submittedName>
        <fullName evidence="3">NADP-dependent oxidoreductase</fullName>
        <ecNumber evidence="3">1.-.-.-</ecNumber>
    </submittedName>
</protein>
<feature type="domain" description="Enoyl reductase (ER)" evidence="1">
    <location>
        <begin position="10"/>
        <end position="312"/>
    </location>
</feature>
<dbReference type="InterPro" id="IPR013154">
    <property type="entry name" value="ADH-like_N"/>
</dbReference>
<dbReference type="PANTHER" id="PTHR43482:SF1">
    <property type="entry name" value="PROTEIN AST1-RELATED"/>
    <property type="match status" value="1"/>
</dbReference>
<dbReference type="SUPFAM" id="SSF50129">
    <property type="entry name" value="GroES-like"/>
    <property type="match status" value="1"/>
</dbReference>
<dbReference type="Pfam" id="PF08240">
    <property type="entry name" value="ADH_N"/>
    <property type="match status" value="1"/>
</dbReference>
<dbReference type="Pfam" id="PF13602">
    <property type="entry name" value="ADH_zinc_N_2"/>
    <property type="match status" value="1"/>
</dbReference>
<dbReference type="EC" id="1.-.-.-" evidence="3"/>
<dbReference type="EMBL" id="CP130953">
    <property type="protein sequence ID" value="WLF44338.1"/>
    <property type="molecule type" value="Genomic_DNA"/>
</dbReference>
<evidence type="ECO:0000313" key="4">
    <source>
        <dbReference type="Proteomes" id="UP001066327"/>
    </source>
</evidence>
<dbReference type="AlphaFoldDB" id="A0AAX3Y581"/>
<dbReference type="GO" id="GO:0016491">
    <property type="term" value="F:oxidoreductase activity"/>
    <property type="evidence" value="ECO:0007669"/>
    <property type="project" value="UniProtKB-KW"/>
</dbReference>
<evidence type="ECO:0000313" key="2">
    <source>
        <dbReference type="EMBL" id="MCZ4589940.1"/>
    </source>
</evidence>
<reference evidence="3" key="2">
    <citation type="submission" date="2023-07" db="EMBL/GenBank/DDBJ databases">
        <title>Genomic analysis of Rhodococcus opacus VOC-14 with glycol ethers degradation activity.</title>
        <authorList>
            <person name="Narkevich D.A."/>
            <person name="Hlushen A.M."/>
            <person name="Akhremchuk A.E."/>
            <person name="Sikolenko M.A."/>
            <person name="Valentovich L.N."/>
        </authorList>
    </citation>
    <scope>NUCLEOTIDE SEQUENCE</scope>
    <source>
        <strain evidence="3">VOC-14</strain>
    </source>
</reference>
<organism evidence="3 5">
    <name type="scientific">Rhodococcus opacus</name>
    <name type="common">Nocardia opaca</name>
    <dbReference type="NCBI Taxonomy" id="37919"/>
    <lineage>
        <taxon>Bacteria</taxon>
        <taxon>Bacillati</taxon>
        <taxon>Actinomycetota</taxon>
        <taxon>Actinomycetes</taxon>
        <taxon>Mycobacteriales</taxon>
        <taxon>Nocardiaceae</taxon>
        <taxon>Rhodococcus</taxon>
    </lineage>
</organism>
<keyword evidence="3" id="KW-0560">Oxidoreductase</keyword>
<gene>
    <name evidence="2" type="ORF">O4328_41000</name>
    <name evidence="3" type="ORF">Q5707_20375</name>
</gene>
<dbReference type="Proteomes" id="UP001231166">
    <property type="component" value="Chromosome"/>
</dbReference>
<dbReference type="InterPro" id="IPR036291">
    <property type="entry name" value="NAD(P)-bd_dom_sf"/>
</dbReference>
<proteinExistence type="predicted"/>
<dbReference type="PANTHER" id="PTHR43482">
    <property type="entry name" value="PROTEIN AST1-RELATED"/>
    <property type="match status" value="1"/>
</dbReference>
<name>A0AAX3Y581_RHOOP</name>
<dbReference type="EMBL" id="JAPWIS010000038">
    <property type="protein sequence ID" value="MCZ4589940.1"/>
    <property type="molecule type" value="Genomic_DNA"/>
</dbReference>
<sequence length="334" mass="34527">MKAIALETYGGPDVLHPVDLPDPHPGPGQVRVQVHAAAVAPVDTMLRTGLLAEMNAGLHPPFVPGMEVAGVVDEVGDDIDPALAVEAGQKVVGFVDNLGAHGGYSDYVVLPAASVTRIPEGASAPEAASFINNSMTALNALEALHLPTGATLLVTGAAGSVGGYLAQLAHHAGLRVITIAGSGDDDLVRSFGADQIVHRGPDAAREVVARVPGGVDAVADAALLGDDIVGAIRDGGQLATFRPYHGDPGRGIRVHGLNVRQRATDHPAITHLRDLVNEGVLSMRVGTVLPAAEAPEAHRLLDAGGVRDRIILEFPVHEPSDERTTHETLADPTH</sequence>
<dbReference type="InterPro" id="IPR020843">
    <property type="entry name" value="ER"/>
</dbReference>
<dbReference type="Gene3D" id="3.90.180.10">
    <property type="entry name" value="Medium-chain alcohol dehydrogenases, catalytic domain"/>
    <property type="match status" value="1"/>
</dbReference>
<dbReference type="SMART" id="SM00829">
    <property type="entry name" value="PKS_ER"/>
    <property type="match status" value="1"/>
</dbReference>
<reference evidence="2" key="1">
    <citation type="submission" date="2022-12" db="EMBL/GenBank/DDBJ databases">
        <authorList>
            <person name="Krivoruchko A.V."/>
            <person name="Elkin A."/>
        </authorList>
    </citation>
    <scope>NUCLEOTIDE SEQUENCE</scope>
    <source>
        <strain evidence="2">IEGM 249</strain>
    </source>
</reference>
<dbReference type="CDD" id="cd05289">
    <property type="entry name" value="MDR_like_2"/>
    <property type="match status" value="1"/>
</dbReference>
<evidence type="ECO:0000259" key="1">
    <source>
        <dbReference type="SMART" id="SM00829"/>
    </source>
</evidence>
<dbReference type="InterPro" id="IPR011032">
    <property type="entry name" value="GroES-like_sf"/>
</dbReference>
<evidence type="ECO:0000313" key="5">
    <source>
        <dbReference type="Proteomes" id="UP001231166"/>
    </source>
</evidence>
<dbReference type="Gene3D" id="3.40.50.720">
    <property type="entry name" value="NAD(P)-binding Rossmann-like Domain"/>
    <property type="match status" value="1"/>
</dbReference>
<dbReference type="Proteomes" id="UP001066327">
    <property type="component" value="Unassembled WGS sequence"/>
</dbReference>
<keyword evidence="4" id="KW-1185">Reference proteome</keyword>
<dbReference type="InterPro" id="IPR052585">
    <property type="entry name" value="Lipid_raft_assoc_Zn_ADH"/>
</dbReference>
<dbReference type="SUPFAM" id="SSF51735">
    <property type="entry name" value="NAD(P)-binding Rossmann-fold domains"/>
    <property type="match status" value="1"/>
</dbReference>
<evidence type="ECO:0000313" key="3">
    <source>
        <dbReference type="EMBL" id="WLF44338.1"/>
    </source>
</evidence>